<dbReference type="OrthoDB" id="9802759at2"/>
<evidence type="ECO:0000256" key="1">
    <source>
        <dbReference type="SAM" id="MobiDB-lite"/>
    </source>
</evidence>
<dbReference type="AlphaFoldDB" id="A0A1X7BTD8"/>
<keyword evidence="2" id="KW-0812">Transmembrane</keyword>
<evidence type="ECO:0000313" key="3">
    <source>
        <dbReference type="EMBL" id="SMC12855.1"/>
    </source>
</evidence>
<keyword evidence="4" id="KW-1185">Reference proteome</keyword>
<evidence type="ECO:0000313" key="4">
    <source>
        <dbReference type="Proteomes" id="UP000193224"/>
    </source>
</evidence>
<sequence>MRLAVFVVLLLVAVVAVGTWSWVNGAGIGVILLRMVITMVTLQIGYFLLVFLSAYVPGKTKESDKTQANHPESPPGAKAVSDPDD</sequence>
<accession>A0A1X7BTD8</accession>
<dbReference type="RefSeq" id="WP_139836404.1">
    <property type="nucleotide sequence ID" value="NZ_FWXB01000010.1"/>
</dbReference>
<proteinExistence type="predicted"/>
<feature type="transmembrane region" description="Helical" evidence="2">
    <location>
        <begin position="35"/>
        <end position="56"/>
    </location>
</feature>
<protein>
    <recommendedName>
        <fullName evidence="5">Exopolysaccharide production repressor exox</fullName>
    </recommendedName>
</protein>
<feature type="region of interest" description="Disordered" evidence="1">
    <location>
        <begin position="61"/>
        <end position="85"/>
    </location>
</feature>
<dbReference type="Proteomes" id="UP000193224">
    <property type="component" value="Unassembled WGS sequence"/>
</dbReference>
<gene>
    <name evidence="3" type="ORF">ROA7745_02687</name>
</gene>
<keyword evidence="2" id="KW-0472">Membrane</keyword>
<reference evidence="3 4" key="1">
    <citation type="submission" date="2017-03" db="EMBL/GenBank/DDBJ databases">
        <authorList>
            <person name="Afonso C.L."/>
            <person name="Miller P.J."/>
            <person name="Scott M.A."/>
            <person name="Spackman E."/>
            <person name="Goraichik I."/>
            <person name="Dimitrov K.M."/>
            <person name="Suarez D.L."/>
            <person name="Swayne D.E."/>
        </authorList>
    </citation>
    <scope>NUCLEOTIDE SEQUENCE [LARGE SCALE GENOMIC DNA]</scope>
    <source>
        <strain evidence="3 4">CECT 7745</strain>
    </source>
</reference>
<organism evidence="3 4">
    <name type="scientific">Roseovarius aestuarii</name>
    <dbReference type="NCBI Taxonomy" id="475083"/>
    <lineage>
        <taxon>Bacteria</taxon>
        <taxon>Pseudomonadati</taxon>
        <taxon>Pseudomonadota</taxon>
        <taxon>Alphaproteobacteria</taxon>
        <taxon>Rhodobacterales</taxon>
        <taxon>Roseobacteraceae</taxon>
        <taxon>Roseovarius</taxon>
    </lineage>
</organism>
<name>A0A1X7BTD8_9RHOB</name>
<keyword evidence="2" id="KW-1133">Transmembrane helix</keyword>
<evidence type="ECO:0008006" key="5">
    <source>
        <dbReference type="Google" id="ProtNLM"/>
    </source>
</evidence>
<dbReference type="EMBL" id="FWXB01000010">
    <property type="protein sequence ID" value="SMC12855.1"/>
    <property type="molecule type" value="Genomic_DNA"/>
</dbReference>
<evidence type="ECO:0000256" key="2">
    <source>
        <dbReference type="SAM" id="Phobius"/>
    </source>
</evidence>